<dbReference type="Proteomes" id="UP000000707">
    <property type="component" value="Unassembled WGS sequence"/>
</dbReference>
<name>G3B4F8_CANTC</name>
<dbReference type="RefSeq" id="XP_006686130.1">
    <property type="nucleotide sequence ID" value="XM_006686067.1"/>
</dbReference>
<proteinExistence type="predicted"/>
<dbReference type="KEGG" id="cten:18250275"/>
<organism evidence="2">
    <name type="scientific">Candida tenuis (strain ATCC 10573 / BCRC 21748 / CBS 615 / JCM 9827 / NBRC 10315 / NRRL Y-1498 / VKM Y-70)</name>
    <name type="common">Yeast</name>
    <name type="synonym">Yamadazyma tenuis</name>
    <dbReference type="NCBI Taxonomy" id="590646"/>
    <lineage>
        <taxon>Eukaryota</taxon>
        <taxon>Fungi</taxon>
        <taxon>Dikarya</taxon>
        <taxon>Ascomycota</taxon>
        <taxon>Saccharomycotina</taxon>
        <taxon>Pichiomycetes</taxon>
        <taxon>Debaryomycetaceae</taxon>
        <taxon>Yamadazyma</taxon>
    </lineage>
</organism>
<evidence type="ECO:0000313" key="2">
    <source>
        <dbReference type="Proteomes" id="UP000000707"/>
    </source>
</evidence>
<dbReference type="PANTHER" id="PTHR33835:SF1">
    <property type="entry name" value="METALLO-BETA-LACTAMASE DOMAIN-CONTAINING PROTEIN"/>
    <property type="match status" value="1"/>
</dbReference>
<dbReference type="InterPro" id="IPR036866">
    <property type="entry name" value="RibonucZ/Hydroxyglut_hydro"/>
</dbReference>
<evidence type="ECO:0000313" key="1">
    <source>
        <dbReference type="EMBL" id="EGV63816.1"/>
    </source>
</evidence>
<accession>G3B4F8</accession>
<dbReference type="InterPro" id="IPR025638">
    <property type="entry name" value="DUF4336"/>
</dbReference>
<protein>
    <recommendedName>
        <fullName evidence="3">Metallo-beta-lactamase domain-containing protein</fullName>
    </recommendedName>
</protein>
<gene>
    <name evidence="1" type="ORF">CANTEDRAFT_93324</name>
</gene>
<sequence>MYSDPFKAVTRKLSDNVLIASAPFSIFNRLRVGARMSLFHYDGKVVVYSAFPYGSEVVRALKELTGKDEFDVSHIIVPNKEHYKAVGGFKRAFPKAKVITSEKFQTDEFEVDYRIPFSEGNKVLDEKALKAIGIKEESFLKNFQLVFLSRHRLKELVLYDKNSKFVTSADFALSFSSGRDGVEQYAEETGWPKGSNPYSGWSYLLRWCYPGNKLWVNQVNKSNMTDTEEGRAGIKAIYSLDFTKLIPCHGNILDDGKQVLTSYFSFLDTK</sequence>
<evidence type="ECO:0008006" key="3">
    <source>
        <dbReference type="Google" id="ProtNLM"/>
    </source>
</evidence>
<dbReference type="OrthoDB" id="196847at2759"/>
<dbReference type="AlphaFoldDB" id="G3B4F8"/>
<dbReference type="SUPFAM" id="SSF56281">
    <property type="entry name" value="Metallo-hydrolase/oxidoreductase"/>
    <property type="match status" value="1"/>
</dbReference>
<dbReference type="eggNOG" id="ENOG502S1EZ">
    <property type="taxonomic scope" value="Eukaryota"/>
</dbReference>
<dbReference type="EMBL" id="GL996521">
    <property type="protein sequence ID" value="EGV63816.1"/>
    <property type="molecule type" value="Genomic_DNA"/>
</dbReference>
<dbReference type="HOGENOM" id="CLU_056292_1_0_1"/>
<dbReference type="PANTHER" id="PTHR33835">
    <property type="entry name" value="YALI0C07656P"/>
    <property type="match status" value="1"/>
</dbReference>
<reference evidence="1 2" key="1">
    <citation type="journal article" date="2011" name="Proc. Natl. Acad. Sci. U.S.A.">
        <title>Comparative genomics of xylose-fermenting fungi for enhanced biofuel production.</title>
        <authorList>
            <person name="Wohlbach D.J."/>
            <person name="Kuo A."/>
            <person name="Sato T.K."/>
            <person name="Potts K.M."/>
            <person name="Salamov A.A."/>
            <person name="LaButti K.M."/>
            <person name="Sun H."/>
            <person name="Clum A."/>
            <person name="Pangilinan J.L."/>
            <person name="Lindquist E.A."/>
            <person name="Lucas S."/>
            <person name="Lapidus A."/>
            <person name="Jin M."/>
            <person name="Gunawan C."/>
            <person name="Balan V."/>
            <person name="Dale B.E."/>
            <person name="Jeffries T.W."/>
            <person name="Zinkel R."/>
            <person name="Barry K.W."/>
            <person name="Grigoriev I.V."/>
            <person name="Gasch A.P."/>
        </authorList>
    </citation>
    <scope>NUCLEOTIDE SEQUENCE [LARGE SCALE GENOMIC DNA]</scope>
    <source>
        <strain evidence="2">ATCC 10573 / BCRC 21748 / CBS 615 / JCM 9827 / NBRC 10315 / NRRL Y-1498 / VKM Y-70</strain>
    </source>
</reference>
<dbReference type="GeneID" id="18250275"/>
<keyword evidence="2" id="KW-1185">Reference proteome</keyword>